<dbReference type="EC" id="2.7.8.-" evidence="12"/>
<evidence type="ECO:0000256" key="5">
    <source>
        <dbReference type="ARBA" id="ARBA00022692"/>
    </source>
</evidence>
<dbReference type="SMR" id="A0A0H3ACK7"/>
<evidence type="ECO:0000256" key="4">
    <source>
        <dbReference type="ARBA" id="ARBA00022679"/>
    </source>
</evidence>
<keyword evidence="3" id="KW-0444">Lipid biosynthesis</keyword>
<dbReference type="SUPFAM" id="SSF56024">
    <property type="entry name" value="Phospholipase D/nuclease"/>
    <property type="match status" value="2"/>
</dbReference>
<keyword evidence="9 14" id="KW-0472">Membrane</keyword>
<dbReference type="KEGG" id="dvl:Dvul_2510"/>
<accession>A0A0H3ACK7</accession>
<feature type="domain" description="PLD phosphodiesterase" evidence="15">
    <location>
        <begin position="399"/>
        <end position="421"/>
    </location>
</feature>
<dbReference type="PANTHER" id="PTHR21248">
    <property type="entry name" value="CARDIOLIPIN SYNTHASE"/>
    <property type="match status" value="1"/>
</dbReference>
<feature type="region of interest" description="Disordered" evidence="13">
    <location>
        <begin position="74"/>
        <end position="98"/>
    </location>
</feature>
<evidence type="ECO:0000256" key="7">
    <source>
        <dbReference type="ARBA" id="ARBA00022989"/>
    </source>
</evidence>
<feature type="domain" description="PLD phosphodiesterase" evidence="15">
    <location>
        <begin position="220"/>
        <end position="247"/>
    </location>
</feature>
<dbReference type="GO" id="GO:0032049">
    <property type="term" value="P:cardiolipin biosynthetic process"/>
    <property type="evidence" value="ECO:0007669"/>
    <property type="project" value="UniProtKB-UniRule"/>
</dbReference>
<dbReference type="Gene3D" id="3.30.870.10">
    <property type="entry name" value="Endonuclease Chain A"/>
    <property type="match status" value="2"/>
</dbReference>
<keyword evidence="5 14" id="KW-0812">Transmembrane</keyword>
<dbReference type="GO" id="GO:0005886">
    <property type="term" value="C:plasma membrane"/>
    <property type="evidence" value="ECO:0007669"/>
    <property type="project" value="UniProtKB-SubCell"/>
</dbReference>
<keyword evidence="11" id="KW-1208">Phospholipid metabolism</keyword>
<keyword evidence="8" id="KW-0443">Lipid metabolism</keyword>
<keyword evidence="4 16" id="KW-0808">Transferase</keyword>
<evidence type="ECO:0000256" key="14">
    <source>
        <dbReference type="SAM" id="Phobius"/>
    </source>
</evidence>
<dbReference type="InterPro" id="IPR027379">
    <property type="entry name" value="CLS_N"/>
</dbReference>
<dbReference type="SMART" id="SM00155">
    <property type="entry name" value="PLDc"/>
    <property type="match status" value="2"/>
</dbReference>
<protein>
    <recommendedName>
        <fullName evidence="12">Cardiolipin synthase</fullName>
        <ecNumber evidence="12">2.7.8.-</ecNumber>
    </recommendedName>
</protein>
<evidence type="ECO:0000256" key="6">
    <source>
        <dbReference type="ARBA" id="ARBA00022737"/>
    </source>
</evidence>
<dbReference type="NCBIfam" id="TIGR04265">
    <property type="entry name" value="bac_cardiolipin"/>
    <property type="match status" value="1"/>
</dbReference>
<proteinExistence type="predicted"/>
<organism evidence="16 17">
    <name type="scientific">Nitratidesulfovibrio vulgaris (strain DP4)</name>
    <name type="common">Desulfovibrio vulgaris</name>
    <dbReference type="NCBI Taxonomy" id="391774"/>
    <lineage>
        <taxon>Bacteria</taxon>
        <taxon>Pseudomonadati</taxon>
        <taxon>Thermodesulfobacteriota</taxon>
        <taxon>Desulfovibrionia</taxon>
        <taxon>Desulfovibrionales</taxon>
        <taxon>Desulfovibrionaceae</taxon>
        <taxon>Nitratidesulfovibrio</taxon>
    </lineage>
</organism>
<evidence type="ECO:0000313" key="17">
    <source>
        <dbReference type="Proteomes" id="UP000009173"/>
    </source>
</evidence>
<evidence type="ECO:0000256" key="1">
    <source>
        <dbReference type="ARBA" id="ARBA00004651"/>
    </source>
</evidence>
<evidence type="ECO:0000256" key="13">
    <source>
        <dbReference type="SAM" id="MobiDB-lite"/>
    </source>
</evidence>
<reference evidence="17" key="1">
    <citation type="journal article" date="2009" name="Environ. Microbiol.">
        <title>Contribution of mobile genetic elements to Desulfovibrio vulgaris genome plasticity.</title>
        <authorList>
            <person name="Walker C.B."/>
            <person name="Stolyar S."/>
            <person name="Chivian D."/>
            <person name="Pinel N."/>
            <person name="Gabster J.A."/>
            <person name="Dehal P.S."/>
            <person name="He Z."/>
            <person name="Yang Z.K."/>
            <person name="Yen H.C."/>
            <person name="Zhou J."/>
            <person name="Wall J.D."/>
            <person name="Hazen T.C."/>
            <person name="Arkin A.P."/>
            <person name="Stahl D.A."/>
        </authorList>
    </citation>
    <scope>NUCLEOTIDE SEQUENCE [LARGE SCALE GENOMIC DNA]</scope>
    <source>
        <strain evidence="17">DP4</strain>
    </source>
</reference>
<feature type="transmembrane region" description="Helical" evidence="14">
    <location>
        <begin position="33"/>
        <end position="54"/>
    </location>
</feature>
<evidence type="ECO:0000256" key="8">
    <source>
        <dbReference type="ARBA" id="ARBA00023098"/>
    </source>
</evidence>
<dbReference type="GO" id="GO:0008808">
    <property type="term" value="F:cardiolipin synthase activity"/>
    <property type="evidence" value="ECO:0007669"/>
    <property type="project" value="UniProtKB-UniRule"/>
</dbReference>
<name>A0A0H3ACK7_NITV4</name>
<dbReference type="InterPro" id="IPR025202">
    <property type="entry name" value="PLD-like_dom"/>
</dbReference>
<evidence type="ECO:0000256" key="2">
    <source>
        <dbReference type="ARBA" id="ARBA00022475"/>
    </source>
</evidence>
<evidence type="ECO:0000313" key="16">
    <source>
        <dbReference type="EMBL" id="ABM29526.1"/>
    </source>
</evidence>
<evidence type="ECO:0000256" key="12">
    <source>
        <dbReference type="NCBIfam" id="TIGR04265"/>
    </source>
</evidence>
<feature type="transmembrane region" description="Helical" evidence="14">
    <location>
        <begin position="6"/>
        <end position="26"/>
    </location>
</feature>
<evidence type="ECO:0000256" key="3">
    <source>
        <dbReference type="ARBA" id="ARBA00022516"/>
    </source>
</evidence>
<keyword evidence="10" id="KW-0594">Phospholipid biosynthesis</keyword>
<dbReference type="InterPro" id="IPR022924">
    <property type="entry name" value="Cardiolipin_synthase"/>
</dbReference>
<dbReference type="EMBL" id="CP000527">
    <property type="protein sequence ID" value="ABM29526.1"/>
    <property type="molecule type" value="Genomic_DNA"/>
</dbReference>
<dbReference type="InterPro" id="IPR001736">
    <property type="entry name" value="PLipase_D/transphosphatidylase"/>
</dbReference>
<dbReference type="AlphaFoldDB" id="A0A0H3ACK7"/>
<evidence type="ECO:0000256" key="9">
    <source>
        <dbReference type="ARBA" id="ARBA00023136"/>
    </source>
</evidence>
<evidence type="ECO:0000259" key="15">
    <source>
        <dbReference type="PROSITE" id="PS50035"/>
    </source>
</evidence>
<dbReference type="Proteomes" id="UP000009173">
    <property type="component" value="Chromosome"/>
</dbReference>
<dbReference type="Pfam" id="PF13396">
    <property type="entry name" value="PLDc_N"/>
    <property type="match status" value="1"/>
</dbReference>
<keyword evidence="2" id="KW-1003">Cell membrane</keyword>
<gene>
    <name evidence="16" type="ordered locus">Dvul_2510</name>
</gene>
<keyword evidence="6" id="KW-0677">Repeat</keyword>
<evidence type="ECO:0000256" key="11">
    <source>
        <dbReference type="ARBA" id="ARBA00023264"/>
    </source>
</evidence>
<dbReference type="HOGENOM" id="CLU_038053_1_0_7"/>
<dbReference type="RefSeq" id="WP_010937731.1">
    <property type="nucleotide sequence ID" value="NC_008751.1"/>
</dbReference>
<dbReference type="PROSITE" id="PS50035">
    <property type="entry name" value="PLD"/>
    <property type="match status" value="2"/>
</dbReference>
<dbReference type="CDD" id="cd09163">
    <property type="entry name" value="PLDc_CLS_unchar2_2"/>
    <property type="match status" value="1"/>
</dbReference>
<comment type="subcellular location">
    <subcellularLocation>
        <location evidence="1">Cell membrane</location>
        <topology evidence="1">Multi-pass membrane protein</topology>
    </subcellularLocation>
</comment>
<sequence length="481" mass="53882">MTTLHWILLPISYAPSVVAALHALLTKRDPRSALGWIAVSLTFPLAGPFFYFIFGINRVHSRAAQLLAATENRRRRQGERLHGGPEEDDPPGTVSDTYIPPRFRALARVGRMVTGRPLAGGNTVRPLYNGEDAYPAMVEAIDKAEHSVFLTTYIFGGRRIGEQFVDSLADAAERGVDVRVIIDGVGGLYSWPRAWSRLKRRGVRVERFLPPHLLPPQLSVNLRNHRKVLVCDGHVGFTGGMNVGDHHLMATDNPRRVQDVHFLFTGPIVAQLQEVFLRDWGFLTGDYALTAPVHDEPCGDSLCRTVLEGPGDRAERLHDLLCGIISSASRSVRIVTPYFLPSREIISALRAAALRGVDVRVMLPARNNLPFVHWATRHLLESLVDSGVRVFYQPPPFSHSKLLLVDGYYAQVGSANIDTRSLRLNFELTVEVFDTSVVRQLNRHFDTVRRMSEEVQASMLASRPFATRVRDALFWLFSPYL</sequence>
<keyword evidence="7 14" id="KW-1133">Transmembrane helix</keyword>
<dbReference type="PANTHER" id="PTHR21248:SF22">
    <property type="entry name" value="PHOSPHOLIPASE D"/>
    <property type="match status" value="1"/>
</dbReference>
<dbReference type="CDD" id="cd09157">
    <property type="entry name" value="PLDc_CLS_unchar2_1"/>
    <property type="match status" value="1"/>
</dbReference>
<evidence type="ECO:0000256" key="10">
    <source>
        <dbReference type="ARBA" id="ARBA00023209"/>
    </source>
</evidence>
<dbReference type="Pfam" id="PF13091">
    <property type="entry name" value="PLDc_2"/>
    <property type="match status" value="2"/>
</dbReference>